<keyword evidence="3" id="KW-1185">Reference proteome</keyword>
<gene>
    <name evidence="2" type="ORF">ACFOW7_05190</name>
</gene>
<keyword evidence="1" id="KW-0732">Signal</keyword>
<proteinExistence type="predicted"/>
<feature type="chain" id="PRO_5045219886" evidence="1">
    <location>
        <begin position="21"/>
        <end position="204"/>
    </location>
</feature>
<protein>
    <submittedName>
        <fullName evidence="2">Uncharacterized protein</fullName>
    </submittedName>
</protein>
<reference evidence="3" key="1">
    <citation type="journal article" date="2019" name="Int. J. Syst. Evol. Microbiol.">
        <title>The Global Catalogue of Microorganisms (GCM) 10K type strain sequencing project: providing services to taxonomists for standard genome sequencing and annotation.</title>
        <authorList>
            <consortium name="The Broad Institute Genomics Platform"/>
            <consortium name="The Broad Institute Genome Sequencing Center for Infectious Disease"/>
            <person name="Wu L."/>
            <person name="Ma J."/>
        </authorList>
    </citation>
    <scope>NUCLEOTIDE SEQUENCE [LARGE SCALE GENOMIC DNA]</scope>
    <source>
        <strain evidence="3">LMG 29894</strain>
    </source>
</reference>
<dbReference type="EMBL" id="JBHSBU010000001">
    <property type="protein sequence ID" value="MFC4158755.1"/>
    <property type="molecule type" value="Genomic_DNA"/>
</dbReference>
<dbReference type="RefSeq" id="WP_378161777.1">
    <property type="nucleotide sequence ID" value="NZ_JBHSBU010000001.1"/>
</dbReference>
<feature type="signal peptide" evidence="1">
    <location>
        <begin position="1"/>
        <end position="20"/>
    </location>
</feature>
<evidence type="ECO:0000313" key="3">
    <source>
        <dbReference type="Proteomes" id="UP001595791"/>
    </source>
</evidence>
<comment type="caution">
    <text evidence="2">The sequence shown here is derived from an EMBL/GenBank/DDBJ whole genome shotgun (WGS) entry which is preliminary data.</text>
</comment>
<accession>A0ABV8MPE2</accession>
<organism evidence="2 3">
    <name type="scientific">Chitinimonas lacunae</name>
    <dbReference type="NCBI Taxonomy" id="1963018"/>
    <lineage>
        <taxon>Bacteria</taxon>
        <taxon>Pseudomonadati</taxon>
        <taxon>Pseudomonadota</taxon>
        <taxon>Betaproteobacteria</taxon>
        <taxon>Neisseriales</taxon>
        <taxon>Chitinibacteraceae</taxon>
        <taxon>Chitinimonas</taxon>
    </lineage>
</organism>
<sequence>MQINTWLACWAGLLLSAVGAAVPAHDRAADQPFVHSTIREADLTGDGRPERMVLTAKALSWYAPVAWSLTVADRGRIIYRRDRAAATEGEYVEEMFSVKSKDCPDYLSCKRHYYLHQLGESWALPANPDFLHGTMGEVLDRQIDEEMTRLAIPAKRRAAIRAEVRHRVGQAGTLVLVQPNTPFHSDAALIWVPSLAQFITYYDD</sequence>
<dbReference type="Proteomes" id="UP001595791">
    <property type="component" value="Unassembled WGS sequence"/>
</dbReference>
<name>A0ABV8MPE2_9NEIS</name>
<evidence type="ECO:0000313" key="2">
    <source>
        <dbReference type="EMBL" id="MFC4158755.1"/>
    </source>
</evidence>
<evidence type="ECO:0000256" key="1">
    <source>
        <dbReference type="SAM" id="SignalP"/>
    </source>
</evidence>